<name>A0A7J6A070_AMEME</name>
<dbReference type="Proteomes" id="UP000593565">
    <property type="component" value="Unassembled WGS sequence"/>
</dbReference>
<protein>
    <submittedName>
        <fullName evidence="1">Uncharacterized protein</fullName>
    </submittedName>
</protein>
<dbReference type="EMBL" id="JAAGNN010000020">
    <property type="protein sequence ID" value="KAF4075601.1"/>
    <property type="molecule type" value="Genomic_DNA"/>
</dbReference>
<evidence type="ECO:0000313" key="2">
    <source>
        <dbReference type="Proteomes" id="UP000593565"/>
    </source>
</evidence>
<evidence type="ECO:0000313" key="1">
    <source>
        <dbReference type="EMBL" id="KAF4075601.1"/>
    </source>
</evidence>
<reference evidence="1 2" key="1">
    <citation type="submission" date="2020-02" db="EMBL/GenBank/DDBJ databases">
        <title>A chromosome-scale genome assembly of the black bullhead catfish (Ameiurus melas).</title>
        <authorList>
            <person name="Wen M."/>
            <person name="Zham M."/>
            <person name="Cabau C."/>
            <person name="Klopp C."/>
            <person name="Donnadieu C."/>
            <person name="Roques C."/>
            <person name="Bouchez O."/>
            <person name="Lampietro C."/>
            <person name="Jouanno E."/>
            <person name="Herpin A."/>
            <person name="Louis A."/>
            <person name="Berthelot C."/>
            <person name="Parey E."/>
            <person name="Roest-Crollius H."/>
            <person name="Braasch I."/>
            <person name="Postlethwait J."/>
            <person name="Robinson-Rechavi M."/>
            <person name="Echchiki A."/>
            <person name="Begum T."/>
            <person name="Montfort J."/>
            <person name="Schartl M."/>
            <person name="Bobe J."/>
            <person name="Guiguen Y."/>
        </authorList>
    </citation>
    <scope>NUCLEOTIDE SEQUENCE [LARGE SCALE GENOMIC DNA]</scope>
    <source>
        <strain evidence="1">M_S1</strain>
        <tissue evidence="1">Blood</tissue>
    </source>
</reference>
<keyword evidence="2" id="KW-1185">Reference proteome</keyword>
<gene>
    <name evidence="1" type="ORF">AMELA_G00220720</name>
</gene>
<organism evidence="1 2">
    <name type="scientific">Ameiurus melas</name>
    <name type="common">Black bullhead</name>
    <name type="synonym">Silurus melas</name>
    <dbReference type="NCBI Taxonomy" id="219545"/>
    <lineage>
        <taxon>Eukaryota</taxon>
        <taxon>Metazoa</taxon>
        <taxon>Chordata</taxon>
        <taxon>Craniata</taxon>
        <taxon>Vertebrata</taxon>
        <taxon>Euteleostomi</taxon>
        <taxon>Actinopterygii</taxon>
        <taxon>Neopterygii</taxon>
        <taxon>Teleostei</taxon>
        <taxon>Ostariophysi</taxon>
        <taxon>Siluriformes</taxon>
        <taxon>Ictaluridae</taxon>
        <taxon>Ameiurus</taxon>
    </lineage>
</organism>
<accession>A0A7J6A070</accession>
<sequence>MEEWVNNSARLCARSESRCGAPARTWSTTPRALHLQPISELLVIGVSSLYVCHDAEVDAGGTSLRETWYRRLK</sequence>
<comment type="caution">
    <text evidence="1">The sequence shown here is derived from an EMBL/GenBank/DDBJ whole genome shotgun (WGS) entry which is preliminary data.</text>
</comment>
<proteinExistence type="predicted"/>
<dbReference type="AlphaFoldDB" id="A0A7J6A070"/>